<feature type="signal peptide" evidence="1">
    <location>
        <begin position="1"/>
        <end position="24"/>
    </location>
</feature>
<dbReference type="Pfam" id="PF13385">
    <property type="entry name" value="Laminin_G_3"/>
    <property type="match status" value="1"/>
</dbReference>
<dbReference type="RefSeq" id="WP_353721708.1">
    <property type="nucleotide sequence ID" value="NZ_CP159289.1"/>
</dbReference>
<dbReference type="AlphaFoldDB" id="A0AAU8FPE6"/>
<dbReference type="GO" id="GO:0005975">
    <property type="term" value="P:carbohydrate metabolic process"/>
    <property type="evidence" value="ECO:0007669"/>
    <property type="project" value="UniProtKB-ARBA"/>
</dbReference>
<dbReference type="Pfam" id="PF13585">
    <property type="entry name" value="CHU_C"/>
    <property type="match status" value="1"/>
</dbReference>
<accession>A0AAU8FPE6</accession>
<dbReference type="GO" id="GO:0004553">
    <property type="term" value="F:hydrolase activity, hydrolyzing O-glycosyl compounds"/>
    <property type="evidence" value="ECO:0007669"/>
    <property type="project" value="UniProtKB-ARBA"/>
</dbReference>
<dbReference type="EMBL" id="CP159289">
    <property type="protein sequence ID" value="XCH26416.1"/>
    <property type="molecule type" value="Genomic_DNA"/>
</dbReference>
<dbReference type="Gene3D" id="2.60.120.200">
    <property type="match status" value="1"/>
</dbReference>
<name>A0AAU8FPE6_9BACT</name>
<keyword evidence="1" id="KW-0732">Signal</keyword>
<feature type="chain" id="PRO_5043403545" evidence="1">
    <location>
        <begin position="25"/>
        <end position="429"/>
    </location>
</feature>
<gene>
    <name evidence="2" type="ORF">ABV298_08445</name>
</gene>
<protein>
    <submittedName>
        <fullName evidence="2">LamG-like jellyroll fold domain-containing protein</fullName>
    </submittedName>
</protein>
<evidence type="ECO:0000256" key="1">
    <source>
        <dbReference type="SAM" id="SignalP"/>
    </source>
</evidence>
<evidence type="ECO:0000313" key="2">
    <source>
        <dbReference type="EMBL" id="XCH26416.1"/>
    </source>
</evidence>
<sequence>MNLIRRVTILFSIICLNSATYAQADLERGLIGCYPFSGNAMDYSPVANHGRVSGAKLATDRFGNANSAYEFDGFDDMIEISPDGLQLNNFTYSLWANPNAAPALTTAMFLFSVGSDYGDQHILFGDHYSNDRHTGFSHGCYLGVADNILCSGPSVEPIKQWYHLVLVKDDNNYTFYVNGRMVCSNSANGKTAFYGTGTVRAMIGARNNYGQASSARIDDIHLYNRPLNKEEIEALYKGLNVPSVPSTGQLVVDRSQICGGESVSLKVVSDKPGSVFRWKVDDVAQSESSSVLLLKTEERKSGYQIKVNVAVAFDPTCFTQPSAFELDKTLEIRNCVNPPEQTSSLWVPDIFTPNQDGKNDTWKIYNAERIEKLRIYIFNRWGEVIYYSQGYTTEWDGKYRNELVPSGNYPFRILSGEKLVKEGSLMVAY</sequence>
<dbReference type="SUPFAM" id="SSF49899">
    <property type="entry name" value="Concanavalin A-like lectins/glucanases"/>
    <property type="match status" value="1"/>
</dbReference>
<proteinExistence type="predicted"/>
<dbReference type="NCBIfam" id="TIGR04131">
    <property type="entry name" value="Bac_Flav_CTERM"/>
    <property type="match status" value="1"/>
</dbReference>
<dbReference type="InterPro" id="IPR026341">
    <property type="entry name" value="T9SS_type_B"/>
</dbReference>
<dbReference type="InterPro" id="IPR013320">
    <property type="entry name" value="ConA-like_dom_sf"/>
</dbReference>
<organism evidence="2">
    <name type="scientific">Dyadobacter sp. 676</name>
    <dbReference type="NCBI Taxonomy" id="3088362"/>
    <lineage>
        <taxon>Bacteria</taxon>
        <taxon>Pseudomonadati</taxon>
        <taxon>Bacteroidota</taxon>
        <taxon>Cytophagia</taxon>
        <taxon>Cytophagales</taxon>
        <taxon>Spirosomataceae</taxon>
        <taxon>Dyadobacter</taxon>
    </lineage>
</organism>
<reference evidence="2" key="1">
    <citation type="submission" date="2024-06" db="EMBL/GenBank/DDBJ databases">
        <title>Sequencing and assembly of the genome of Dyadobacter sp. strain 676, a symbiont of Cyamopsis tetragonoloba.</title>
        <authorList>
            <person name="Guro P."/>
            <person name="Sazanova A."/>
            <person name="Kuznetsova I."/>
            <person name="Belimov A."/>
            <person name="Safronova V."/>
        </authorList>
    </citation>
    <scope>NUCLEOTIDE SEQUENCE</scope>
    <source>
        <strain evidence="2">676</strain>
    </source>
</reference>